<dbReference type="RefSeq" id="WP_104585289.1">
    <property type="nucleotide sequence ID" value="NZ_JAFFQI010000200.1"/>
</dbReference>
<feature type="compositionally biased region" description="Basic and acidic residues" evidence="1">
    <location>
        <begin position="22"/>
        <end position="35"/>
    </location>
</feature>
<evidence type="ECO:0000313" key="4">
    <source>
        <dbReference type="Proteomes" id="UP000239865"/>
    </source>
</evidence>
<evidence type="ECO:0000256" key="1">
    <source>
        <dbReference type="SAM" id="MobiDB-lite"/>
    </source>
</evidence>
<comment type="caution">
    <text evidence="3">The sequence shown here is derived from an EMBL/GenBank/DDBJ whole genome shotgun (WGS) entry which is preliminary data.</text>
</comment>
<dbReference type="EMBL" id="MDEH01000001">
    <property type="protein sequence ID" value="PPU75008.1"/>
    <property type="molecule type" value="Genomic_DNA"/>
</dbReference>
<proteinExistence type="predicted"/>
<accession>A0A2S7DMC8</accession>
<feature type="region of interest" description="Disordered" evidence="1">
    <location>
        <begin position="1"/>
        <end position="61"/>
    </location>
</feature>
<protein>
    <submittedName>
        <fullName evidence="3">Uncharacterized protein</fullName>
    </submittedName>
</protein>
<reference evidence="3 4" key="1">
    <citation type="submission" date="2016-08" db="EMBL/GenBank/DDBJ databases">
        <authorList>
            <person name="Seilhamer J.J."/>
        </authorList>
    </citation>
    <scope>NUCLEOTIDE SEQUENCE [LARGE SCALE GENOMIC DNA]</scope>
    <source>
        <strain evidence="3 4">CFBP4644</strain>
    </source>
</reference>
<feature type="compositionally biased region" description="Basic and acidic residues" evidence="1">
    <location>
        <begin position="42"/>
        <end position="61"/>
    </location>
</feature>
<keyword evidence="5" id="KW-1185">Reference proteome</keyword>
<organism evidence="3 4">
    <name type="scientific">Xanthomonas melonis</name>
    <dbReference type="NCBI Taxonomy" id="56456"/>
    <lineage>
        <taxon>Bacteria</taxon>
        <taxon>Pseudomonadati</taxon>
        <taxon>Pseudomonadota</taxon>
        <taxon>Gammaproteobacteria</taxon>
        <taxon>Lysobacterales</taxon>
        <taxon>Lysobacteraceae</taxon>
        <taxon>Xanthomonas</taxon>
    </lineage>
</organism>
<reference evidence="2" key="2">
    <citation type="submission" date="2021-02" db="EMBL/GenBank/DDBJ databases">
        <title>Copper resistance gene diversity in local Xanthomonas species at agrochemical polluted sites in Trinidad, Trinidad and Tobago.</title>
        <authorList>
            <person name="Ramnarine S.D.B.J."/>
            <person name="Ramsubhag A."/>
            <person name="Jayaraman J."/>
        </authorList>
    </citation>
    <scope>NUCLEOTIDE SEQUENCE</scope>
    <source>
        <strain evidence="2">CaNP6A</strain>
    </source>
</reference>
<dbReference type="Proteomes" id="UP000239865">
    <property type="component" value="Unassembled WGS sequence"/>
</dbReference>
<dbReference type="OrthoDB" id="6045554at2"/>
<dbReference type="EMBL" id="JAFFQI010000200">
    <property type="protein sequence ID" value="MCD0268530.1"/>
    <property type="molecule type" value="Genomic_DNA"/>
</dbReference>
<evidence type="ECO:0000313" key="5">
    <source>
        <dbReference type="Proteomes" id="UP001430396"/>
    </source>
</evidence>
<gene>
    <name evidence="2" type="ORF">JWH11_19250</name>
    <name evidence="3" type="ORF">XmelCFBP4644_03725</name>
</gene>
<evidence type="ECO:0000313" key="2">
    <source>
        <dbReference type="EMBL" id="MCD0268530.1"/>
    </source>
</evidence>
<dbReference type="Proteomes" id="UP001430396">
    <property type="component" value="Unassembled WGS sequence"/>
</dbReference>
<dbReference type="AlphaFoldDB" id="A0A2S7DMC8"/>
<evidence type="ECO:0000313" key="3">
    <source>
        <dbReference type="EMBL" id="PPU75008.1"/>
    </source>
</evidence>
<sequence length="61" mass="7327">MSSESRQPWGPKSDQQKPFTPQEHRNEDAQWKDRDMPDEDPDVNKVDPERDYERPDGSERR</sequence>
<name>A0A2S7DMC8_9XANT</name>